<feature type="compositionally biased region" description="Low complexity" evidence="1">
    <location>
        <begin position="1"/>
        <end position="16"/>
    </location>
</feature>
<comment type="caution">
    <text evidence="2">The sequence shown here is derived from an EMBL/GenBank/DDBJ whole genome shotgun (WGS) entry which is preliminary data.</text>
</comment>
<proteinExistence type="predicted"/>
<dbReference type="EMBL" id="JACAZE010000006">
    <property type="protein sequence ID" value="KAF7314135.1"/>
    <property type="molecule type" value="Genomic_DNA"/>
</dbReference>
<reference evidence="2" key="1">
    <citation type="submission" date="2020-05" db="EMBL/GenBank/DDBJ databases">
        <title>Mycena genomes resolve the evolution of fungal bioluminescence.</title>
        <authorList>
            <person name="Tsai I.J."/>
        </authorList>
    </citation>
    <scope>NUCLEOTIDE SEQUENCE</scope>
    <source>
        <strain evidence="2">110903Hualien_Pintung</strain>
    </source>
</reference>
<sequence>MQPTMSSSSAATRSAAPPAPAPTVPCAQTQAQSPAIRVPLNHNGPQCCHCGWRGGEHAKSCLFNPKGC</sequence>
<dbReference type="OrthoDB" id="3012978at2759"/>
<organism evidence="2 3">
    <name type="scientific">Mycena chlorophos</name>
    <name type="common">Agaric fungus</name>
    <name type="synonym">Agaricus chlorophos</name>
    <dbReference type="NCBI Taxonomy" id="658473"/>
    <lineage>
        <taxon>Eukaryota</taxon>
        <taxon>Fungi</taxon>
        <taxon>Dikarya</taxon>
        <taxon>Basidiomycota</taxon>
        <taxon>Agaricomycotina</taxon>
        <taxon>Agaricomycetes</taxon>
        <taxon>Agaricomycetidae</taxon>
        <taxon>Agaricales</taxon>
        <taxon>Marasmiineae</taxon>
        <taxon>Mycenaceae</taxon>
        <taxon>Mycena</taxon>
    </lineage>
</organism>
<evidence type="ECO:0000256" key="1">
    <source>
        <dbReference type="SAM" id="MobiDB-lite"/>
    </source>
</evidence>
<name>A0A8H6T8K5_MYCCL</name>
<accession>A0A8H6T8K5</accession>
<gene>
    <name evidence="2" type="ORF">HMN09_00572700</name>
</gene>
<evidence type="ECO:0000313" key="3">
    <source>
        <dbReference type="Proteomes" id="UP000613580"/>
    </source>
</evidence>
<evidence type="ECO:0000313" key="2">
    <source>
        <dbReference type="EMBL" id="KAF7314135.1"/>
    </source>
</evidence>
<feature type="region of interest" description="Disordered" evidence="1">
    <location>
        <begin position="1"/>
        <end position="31"/>
    </location>
</feature>
<keyword evidence="3" id="KW-1185">Reference proteome</keyword>
<protein>
    <submittedName>
        <fullName evidence="2">Uncharacterized protein</fullName>
    </submittedName>
</protein>
<dbReference type="AlphaFoldDB" id="A0A8H6T8K5"/>
<dbReference type="Proteomes" id="UP000613580">
    <property type="component" value="Unassembled WGS sequence"/>
</dbReference>